<evidence type="ECO:0000313" key="1">
    <source>
        <dbReference type="EMBL" id="ORC26784.1"/>
    </source>
</evidence>
<keyword evidence="2" id="KW-1185">Reference proteome</keyword>
<gene>
    <name evidence="1" type="ORF">B4O97_19130</name>
</gene>
<accession>A0A1Y1RSQ0</accession>
<feature type="non-terminal residue" evidence="1">
    <location>
        <position position="1"/>
    </location>
</feature>
<dbReference type="AlphaFoldDB" id="A0A1Y1RSQ0"/>
<reference evidence="1 2" key="1">
    <citation type="submission" date="2017-03" db="EMBL/GenBank/DDBJ databases">
        <title>Draft Genome sequence of Marispirochaeta sp. strain JC444.</title>
        <authorList>
            <person name="Shivani Y."/>
            <person name="Subhash Y."/>
            <person name="Sasikala C."/>
            <person name="Ramana C."/>
        </authorList>
    </citation>
    <scope>NUCLEOTIDE SEQUENCE [LARGE SCALE GENOMIC DNA]</scope>
    <source>
        <strain evidence="1 2">JC444</strain>
    </source>
</reference>
<protein>
    <submittedName>
        <fullName evidence="1">Uncharacterized protein</fullName>
    </submittedName>
</protein>
<name>A0A1Y1RSQ0_9SPIO</name>
<organism evidence="1 2">
    <name type="scientific">Marispirochaeta aestuarii</name>
    <dbReference type="NCBI Taxonomy" id="1963862"/>
    <lineage>
        <taxon>Bacteria</taxon>
        <taxon>Pseudomonadati</taxon>
        <taxon>Spirochaetota</taxon>
        <taxon>Spirochaetia</taxon>
        <taxon>Spirochaetales</taxon>
        <taxon>Spirochaetaceae</taxon>
        <taxon>Marispirochaeta</taxon>
    </lineage>
</organism>
<evidence type="ECO:0000313" key="2">
    <source>
        <dbReference type="Proteomes" id="UP000192343"/>
    </source>
</evidence>
<feature type="non-terminal residue" evidence="1">
    <location>
        <position position="227"/>
    </location>
</feature>
<dbReference type="EMBL" id="MWQY01000065">
    <property type="protein sequence ID" value="ORC26784.1"/>
    <property type="molecule type" value="Genomic_DNA"/>
</dbReference>
<comment type="caution">
    <text evidence="1">The sequence shown here is derived from an EMBL/GenBank/DDBJ whole genome shotgun (WGS) entry which is preliminary data.</text>
</comment>
<dbReference type="Proteomes" id="UP000192343">
    <property type="component" value="Unassembled WGS sequence"/>
</dbReference>
<sequence length="227" mass="26877">KKKVPYWRIFSHLITSSGIRDTARLLRVSPNTVNNRISRMARQAIAIHASLSSLISLQEDLVADGFESFVYSQYFPNNINLLAGKESQFWFTSDYSHLRRKGRMTEYQKKKNHQIQKRLPVHRRSIYRSFQDLVRFSLDLREKSSRSSVTLFTDEHPQYVRVMCDLPREERGLITHRRINSKLPRTVQNDLFSVNYLDREIRKDNSDHTRETVQFARNANNCMERLA</sequence>
<proteinExistence type="predicted"/>